<dbReference type="InterPro" id="IPR050300">
    <property type="entry name" value="GDXG_lipolytic_enzyme"/>
</dbReference>
<dbReference type="PANTHER" id="PTHR48081">
    <property type="entry name" value="AB HYDROLASE SUPERFAMILY PROTEIN C4A8.06C"/>
    <property type="match status" value="1"/>
</dbReference>
<dbReference type="PANTHER" id="PTHR48081:SF8">
    <property type="entry name" value="ALPHA_BETA HYDROLASE FOLD-3 DOMAIN-CONTAINING PROTEIN-RELATED"/>
    <property type="match status" value="1"/>
</dbReference>
<dbReference type="InterPro" id="IPR013094">
    <property type="entry name" value="AB_hydrolase_3"/>
</dbReference>
<name>A0A017SMA4_ASPRC</name>
<sequence>MTLKYDPEFAQAAAPILSARAAASPAALHDVETRRTRITASYAAAFKKLPETPDVEHKIYQIKSHDGQLISVYHFYKKSGHATPGSAVFHTHGGGTIQGDVELFVPLLANEVQQTGVQFFSVDYRLAPEHPHPIPEEDCYAALTWVYEHADEFGVDRSRIATMGESAGGRLALVMSLMARDRKLSPPLAKQILIYPMLDDRNTNPITALEPLALWSNDDNITAWTALLGKDVIGTDKVPEYAAPARVQSLEGLPPTLIDVGELDVFRDEDYAFAGRLAAANISTEFHVYPGLPHAFEVYAPEIDATRRAVEHRMKAVTSV</sequence>
<reference evidence="4" key="1">
    <citation type="journal article" date="2014" name="Nat. Commun.">
        <title>Genomic adaptations of the halophilic Dead Sea filamentous fungus Eurotium rubrum.</title>
        <authorList>
            <person name="Kis-Papo T."/>
            <person name="Weig A.R."/>
            <person name="Riley R."/>
            <person name="Persoh D."/>
            <person name="Salamov A."/>
            <person name="Sun H."/>
            <person name="Lipzen A."/>
            <person name="Wasser S.P."/>
            <person name="Rambold G."/>
            <person name="Grigoriev I.V."/>
            <person name="Nevo E."/>
        </authorList>
    </citation>
    <scope>NUCLEOTIDE SEQUENCE [LARGE SCALE GENOMIC DNA]</scope>
    <source>
        <strain evidence="4">CBS 135680</strain>
    </source>
</reference>
<dbReference type="GO" id="GO:0016787">
    <property type="term" value="F:hydrolase activity"/>
    <property type="evidence" value="ECO:0007669"/>
    <property type="project" value="UniProtKB-KW"/>
</dbReference>
<evidence type="ECO:0000259" key="2">
    <source>
        <dbReference type="Pfam" id="PF07859"/>
    </source>
</evidence>
<protein>
    <recommendedName>
        <fullName evidence="2">Alpha/beta hydrolase fold-3 domain-containing protein</fullName>
    </recommendedName>
</protein>
<dbReference type="InterPro" id="IPR029058">
    <property type="entry name" value="AB_hydrolase_fold"/>
</dbReference>
<dbReference type="OrthoDB" id="408631at2759"/>
<dbReference type="EMBL" id="KK088415">
    <property type="protein sequence ID" value="EYE97774.1"/>
    <property type="molecule type" value="Genomic_DNA"/>
</dbReference>
<keyword evidence="1" id="KW-0378">Hydrolase</keyword>
<evidence type="ECO:0000313" key="4">
    <source>
        <dbReference type="Proteomes" id="UP000019804"/>
    </source>
</evidence>
<dbReference type="HOGENOM" id="CLU_012494_6_1_1"/>
<proteinExistence type="predicted"/>
<evidence type="ECO:0000256" key="1">
    <source>
        <dbReference type="ARBA" id="ARBA00022801"/>
    </source>
</evidence>
<organism evidence="3 4">
    <name type="scientific">Aspergillus ruber (strain CBS 135680)</name>
    <dbReference type="NCBI Taxonomy" id="1388766"/>
    <lineage>
        <taxon>Eukaryota</taxon>
        <taxon>Fungi</taxon>
        <taxon>Dikarya</taxon>
        <taxon>Ascomycota</taxon>
        <taxon>Pezizomycotina</taxon>
        <taxon>Eurotiomycetes</taxon>
        <taxon>Eurotiomycetidae</taxon>
        <taxon>Eurotiales</taxon>
        <taxon>Aspergillaceae</taxon>
        <taxon>Aspergillus</taxon>
        <taxon>Aspergillus subgen. Aspergillus</taxon>
    </lineage>
</organism>
<dbReference type="Proteomes" id="UP000019804">
    <property type="component" value="Unassembled WGS sequence"/>
</dbReference>
<feature type="domain" description="Alpha/beta hydrolase fold-3" evidence="2">
    <location>
        <begin position="88"/>
        <end position="296"/>
    </location>
</feature>
<gene>
    <name evidence="3" type="ORF">EURHEDRAFT_410010</name>
</gene>
<keyword evidence="4" id="KW-1185">Reference proteome</keyword>
<dbReference type="Pfam" id="PF07859">
    <property type="entry name" value="Abhydrolase_3"/>
    <property type="match status" value="1"/>
</dbReference>
<dbReference type="RefSeq" id="XP_040641462.1">
    <property type="nucleotide sequence ID" value="XM_040781265.1"/>
</dbReference>
<dbReference type="GeneID" id="63696389"/>
<dbReference type="AlphaFoldDB" id="A0A017SMA4"/>
<accession>A0A017SMA4</accession>
<dbReference type="STRING" id="1388766.A0A017SMA4"/>
<dbReference type="SUPFAM" id="SSF53474">
    <property type="entry name" value="alpha/beta-Hydrolases"/>
    <property type="match status" value="1"/>
</dbReference>
<dbReference type="Gene3D" id="3.40.50.1820">
    <property type="entry name" value="alpha/beta hydrolase"/>
    <property type="match status" value="1"/>
</dbReference>
<evidence type="ECO:0000313" key="3">
    <source>
        <dbReference type="EMBL" id="EYE97774.1"/>
    </source>
</evidence>